<dbReference type="InterPro" id="IPR002110">
    <property type="entry name" value="Ankyrin_rpt"/>
</dbReference>
<dbReference type="PANTHER" id="PTHR24171">
    <property type="entry name" value="ANKYRIN REPEAT DOMAIN-CONTAINING PROTEIN 39-RELATED"/>
    <property type="match status" value="1"/>
</dbReference>
<feature type="repeat" description="ANK" evidence="3">
    <location>
        <begin position="209"/>
        <end position="241"/>
    </location>
</feature>
<dbReference type="PROSITE" id="PS50297">
    <property type="entry name" value="ANK_REP_REGION"/>
    <property type="match status" value="5"/>
</dbReference>
<keyword evidence="1" id="KW-0677">Repeat</keyword>
<name>A0AA88L9Z1_ARTSF</name>
<evidence type="ECO:0000313" key="5">
    <source>
        <dbReference type="Proteomes" id="UP001187531"/>
    </source>
</evidence>
<dbReference type="EMBL" id="JAVRJZ010000005">
    <property type="protein sequence ID" value="KAK2722637.1"/>
    <property type="molecule type" value="Genomic_DNA"/>
</dbReference>
<dbReference type="PROSITE" id="PS50088">
    <property type="entry name" value="ANK_REPEAT"/>
    <property type="match status" value="7"/>
</dbReference>
<dbReference type="Pfam" id="PF00023">
    <property type="entry name" value="Ank"/>
    <property type="match status" value="3"/>
</dbReference>
<evidence type="ECO:0000256" key="1">
    <source>
        <dbReference type="ARBA" id="ARBA00022737"/>
    </source>
</evidence>
<dbReference type="PANTHER" id="PTHR24171:SF9">
    <property type="entry name" value="ANKYRIN REPEAT DOMAIN-CONTAINING PROTEIN 39"/>
    <property type="match status" value="1"/>
</dbReference>
<evidence type="ECO:0008006" key="6">
    <source>
        <dbReference type="Google" id="ProtNLM"/>
    </source>
</evidence>
<feature type="repeat" description="ANK" evidence="3">
    <location>
        <begin position="276"/>
        <end position="308"/>
    </location>
</feature>
<keyword evidence="5" id="KW-1185">Reference proteome</keyword>
<feature type="repeat" description="ANK" evidence="3">
    <location>
        <begin position="39"/>
        <end position="71"/>
    </location>
</feature>
<dbReference type="Pfam" id="PF12796">
    <property type="entry name" value="Ank_2"/>
    <property type="match status" value="2"/>
</dbReference>
<evidence type="ECO:0000256" key="2">
    <source>
        <dbReference type="ARBA" id="ARBA00023043"/>
    </source>
</evidence>
<dbReference type="InterPro" id="IPR036770">
    <property type="entry name" value="Ankyrin_rpt-contain_sf"/>
</dbReference>
<accession>A0AA88L9Z1</accession>
<dbReference type="Gene3D" id="1.25.40.20">
    <property type="entry name" value="Ankyrin repeat-containing domain"/>
    <property type="match status" value="5"/>
</dbReference>
<feature type="repeat" description="ANK" evidence="3">
    <location>
        <begin position="141"/>
        <end position="163"/>
    </location>
</feature>
<evidence type="ECO:0000256" key="3">
    <source>
        <dbReference type="PROSITE-ProRule" id="PRU00023"/>
    </source>
</evidence>
<feature type="repeat" description="ANK" evidence="3">
    <location>
        <begin position="74"/>
        <end position="106"/>
    </location>
</feature>
<proteinExistence type="predicted"/>
<evidence type="ECO:0000313" key="4">
    <source>
        <dbReference type="EMBL" id="KAK2722637.1"/>
    </source>
</evidence>
<dbReference type="Proteomes" id="UP001187531">
    <property type="component" value="Unassembled WGS sequence"/>
</dbReference>
<feature type="repeat" description="ANK" evidence="3">
    <location>
        <begin position="107"/>
        <end position="140"/>
    </location>
</feature>
<protein>
    <recommendedName>
        <fullName evidence="6">Ankyrin repeat domain-containing protein 16</fullName>
    </recommendedName>
</protein>
<keyword evidence="2 3" id="KW-0040">ANK repeat</keyword>
<dbReference type="AlphaFoldDB" id="A0AA88L9Z1"/>
<dbReference type="PRINTS" id="PR01415">
    <property type="entry name" value="ANKYRIN"/>
</dbReference>
<organism evidence="4 5">
    <name type="scientific">Artemia franciscana</name>
    <name type="common">Brine shrimp</name>
    <name type="synonym">Artemia sanfranciscana</name>
    <dbReference type="NCBI Taxonomy" id="6661"/>
    <lineage>
        <taxon>Eukaryota</taxon>
        <taxon>Metazoa</taxon>
        <taxon>Ecdysozoa</taxon>
        <taxon>Arthropoda</taxon>
        <taxon>Crustacea</taxon>
        <taxon>Branchiopoda</taxon>
        <taxon>Anostraca</taxon>
        <taxon>Artemiidae</taxon>
        <taxon>Artemia</taxon>
    </lineage>
</organism>
<comment type="caution">
    <text evidence="4">The sequence shown here is derived from an EMBL/GenBank/DDBJ whole genome shotgun (WGS) entry which is preliminary data.</text>
</comment>
<reference evidence="4" key="1">
    <citation type="submission" date="2023-07" db="EMBL/GenBank/DDBJ databases">
        <title>Chromosome-level genome assembly of Artemia franciscana.</title>
        <authorList>
            <person name="Jo E."/>
        </authorList>
    </citation>
    <scope>NUCLEOTIDE SEQUENCE</scope>
    <source>
        <tissue evidence="4">Whole body</tissue>
    </source>
</reference>
<dbReference type="SMART" id="SM00248">
    <property type="entry name" value="ANK"/>
    <property type="match status" value="9"/>
</dbReference>
<sequence length="336" mass="37230">MRLQEKNIFKKVQYGDVEGLRAALASYAFPWKQIVKSKLGDNMLHVACRHGQAGILRYILENGKGISSQDCNAEGKSPLHEAAQVRQLECVKILIQYGSDVNALKRGDWTPLMLACTKVDNLQVVKVLVENGANKKLKNKDGWTAFHLAAREGDENIARFLMSTDRFIWRTSSNNGRTPLHTIALHGHKTLAMLLYGAENLDVDVEDHCGITPLHDALRANNIDTAKFIISKGAHWDKRDKLGRHALHLAAEAGAEASVGFLIEDLKIPANILSNCGSTPLHFSAKEGEVDIVKYLIQHGADIIRDNQGRTATDLAADRGYKQVVTLLTKERERNA</sequence>
<dbReference type="SUPFAM" id="SSF48403">
    <property type="entry name" value="Ankyrin repeat"/>
    <property type="match status" value="1"/>
</dbReference>
<gene>
    <name evidence="4" type="ORF">QYM36_002982</name>
</gene>
<feature type="repeat" description="ANK" evidence="3">
    <location>
        <begin position="175"/>
        <end position="208"/>
    </location>
</feature>